<name>H3AT68_LATCH</name>
<dbReference type="Pfam" id="PF00083">
    <property type="entry name" value="Sugar_tr"/>
    <property type="match status" value="1"/>
</dbReference>
<comment type="catalytic activity">
    <reaction evidence="1">
        <text>D-fructose(out) = D-fructose(in)</text>
        <dbReference type="Rhea" id="RHEA:60372"/>
        <dbReference type="ChEBI" id="CHEBI:37721"/>
    </reaction>
</comment>
<feature type="domain" description="Major facilitator superfamily (MFS) profile" evidence="18">
    <location>
        <begin position="39"/>
        <end position="473"/>
    </location>
</feature>
<feature type="transmembrane region" description="Helical" evidence="17">
    <location>
        <begin position="36"/>
        <end position="56"/>
    </location>
</feature>
<dbReference type="PROSITE" id="PS50850">
    <property type="entry name" value="MFS"/>
    <property type="match status" value="1"/>
</dbReference>
<evidence type="ECO:0000256" key="17">
    <source>
        <dbReference type="SAM" id="Phobius"/>
    </source>
</evidence>
<evidence type="ECO:0000313" key="20">
    <source>
        <dbReference type="Proteomes" id="UP000008672"/>
    </source>
</evidence>
<dbReference type="Ensembl" id="ENSLACT00000012933.1">
    <property type="protein sequence ID" value="ENSLACP00000012839.1"/>
    <property type="gene ID" value="ENSLACG00000011305.1"/>
</dbReference>
<dbReference type="AlphaFoldDB" id="H3AT68"/>
<dbReference type="InterPro" id="IPR005828">
    <property type="entry name" value="MFS_sugar_transport-like"/>
</dbReference>
<reference evidence="20" key="1">
    <citation type="submission" date="2011-08" db="EMBL/GenBank/DDBJ databases">
        <title>The draft genome of Latimeria chalumnae.</title>
        <authorList>
            <person name="Di Palma F."/>
            <person name="Alfoldi J."/>
            <person name="Johnson J."/>
            <person name="Berlin A."/>
            <person name="Gnerre S."/>
            <person name="Jaffe D."/>
            <person name="MacCallum I."/>
            <person name="Young S."/>
            <person name="Walker B.J."/>
            <person name="Lander E."/>
            <person name="Lindblad-Toh K."/>
        </authorList>
    </citation>
    <scope>NUCLEOTIDE SEQUENCE [LARGE SCALE GENOMIC DNA]</scope>
    <source>
        <strain evidence="20">Wild caught</strain>
    </source>
</reference>
<feature type="transmembrane region" description="Helical" evidence="17">
    <location>
        <begin position="447"/>
        <end position="470"/>
    </location>
</feature>
<dbReference type="PANTHER" id="PTHR48021:SF59">
    <property type="entry name" value="SOLUTE CARRIER FAMILY 2, FACILITATED GLUCOSE TRANSPORTER MEMBER 6"/>
    <property type="match status" value="1"/>
</dbReference>
<evidence type="ECO:0000259" key="18">
    <source>
        <dbReference type="PROSITE" id="PS50850"/>
    </source>
</evidence>
<dbReference type="GeneTree" id="ENSGT00940000159976"/>
<dbReference type="PROSITE" id="PS00216">
    <property type="entry name" value="SUGAR_TRANSPORT_1"/>
    <property type="match status" value="1"/>
</dbReference>
<reference evidence="19" key="2">
    <citation type="submission" date="2025-08" db="UniProtKB">
        <authorList>
            <consortium name="Ensembl"/>
        </authorList>
    </citation>
    <scope>IDENTIFICATION</scope>
</reference>
<dbReference type="PRINTS" id="PR00171">
    <property type="entry name" value="SUGRTRNSPORT"/>
</dbReference>
<dbReference type="STRING" id="7897.ENSLACP00000012839"/>
<keyword evidence="10" id="KW-0325">Glycoprotein</keyword>
<dbReference type="OMA" id="VTCVLVY"/>
<dbReference type="InterPro" id="IPR020846">
    <property type="entry name" value="MFS_dom"/>
</dbReference>
<keyword evidence="20" id="KW-1185">Reference proteome</keyword>
<accession>H3AT68</accession>
<dbReference type="EMBL" id="AFYH01027364">
    <property type="status" value="NOT_ANNOTATED_CDS"/>
    <property type="molecule type" value="Genomic_DNA"/>
</dbReference>
<dbReference type="EMBL" id="AFYH01027365">
    <property type="status" value="NOT_ANNOTATED_CDS"/>
    <property type="molecule type" value="Genomic_DNA"/>
</dbReference>
<evidence type="ECO:0000256" key="8">
    <source>
        <dbReference type="ARBA" id="ARBA00022989"/>
    </source>
</evidence>
<dbReference type="InterPro" id="IPR050549">
    <property type="entry name" value="MFS_Trehalose_Transporter"/>
</dbReference>
<feature type="transmembrane region" description="Helical" evidence="17">
    <location>
        <begin position="191"/>
        <end position="212"/>
    </location>
</feature>
<keyword evidence="6" id="KW-1003">Cell membrane</keyword>
<evidence type="ECO:0000256" key="1">
    <source>
        <dbReference type="ARBA" id="ARBA00000590"/>
    </source>
</evidence>
<sequence length="493" mass="54013">IQSPLRSGSINYQTFPAENPQDVQQNHNRSVSNKKLYVAVFSAVLGNFSFGFSMVYSSPTIATLNQTSDPNLHMDTGQSSIFGSTFTLGAAVGGLSSMWLNDRLGRKLTIMVSAVPSVLGYAIMGSAQRVWMLYLGRLLTGFAGGLTASSIPVYIAEISHPGVRGVLGACPQIMAVFGSLLLYGLGVKLHWRWLAVTGEIPILLMIVLLCFMPESPRFLLSKERGVEALRSLSWLRGPNANCRFEYQQIEESLSSQASQITLMDMTEPFFYKPILITVTMRLLQQLTGITPLLVYLETIFNKTHVILKGKYAAVVVGAVRLVSVLIAAVLMDKAGRKILLFISGTIMFLSMLSMGLYTKIETDQDSTTQHLIDSPSLITLIPLISIMLFIFDTGYAMGWGPITWLLMSEILPLKARGVASGLCVSVSWITAFILTELFMNIVDTTGLYVPFLFFSGVCLANLIFTGLCIFETKGKSLEQIEAHFRNDSAASLG</sequence>
<comment type="subcellular location">
    <subcellularLocation>
        <location evidence="4">Cell membrane</location>
        <topology evidence="4">Multi-pass membrane protein</topology>
    </subcellularLocation>
</comment>
<gene>
    <name evidence="19" type="primary">SLC2A6</name>
</gene>
<feature type="transmembrane region" description="Helical" evidence="17">
    <location>
        <begin position="418"/>
        <end position="441"/>
    </location>
</feature>
<keyword evidence="9 17" id="KW-0472">Membrane</keyword>
<dbReference type="PROSITE" id="PS00217">
    <property type="entry name" value="SUGAR_TRANSPORT_2"/>
    <property type="match status" value="1"/>
</dbReference>
<dbReference type="FunCoup" id="H3AT68">
    <property type="interactions" value="98"/>
</dbReference>
<dbReference type="HOGENOM" id="CLU_001265_30_5_1"/>
<evidence type="ECO:0000256" key="2">
    <source>
        <dbReference type="ARBA" id="ARBA00000618"/>
    </source>
</evidence>
<dbReference type="PANTHER" id="PTHR48021">
    <property type="match status" value="1"/>
</dbReference>
<dbReference type="EMBL" id="AFYH01027363">
    <property type="status" value="NOT_ANNOTATED_CDS"/>
    <property type="molecule type" value="Genomic_DNA"/>
</dbReference>
<keyword evidence="7 17" id="KW-0812">Transmembrane</keyword>
<dbReference type="Gene3D" id="1.20.1250.20">
    <property type="entry name" value="MFS general substrate transporter like domains"/>
    <property type="match status" value="1"/>
</dbReference>
<evidence type="ECO:0000256" key="10">
    <source>
        <dbReference type="ARBA" id="ARBA00023180"/>
    </source>
</evidence>
<evidence type="ECO:0000256" key="13">
    <source>
        <dbReference type="ARBA" id="ARBA00067382"/>
    </source>
</evidence>
<dbReference type="SUPFAM" id="SSF103473">
    <property type="entry name" value="MFS general substrate transporter"/>
    <property type="match status" value="1"/>
</dbReference>
<dbReference type="GO" id="GO:0033300">
    <property type="term" value="F:dehydroascorbic acid transmembrane transporter activity"/>
    <property type="evidence" value="ECO:0007669"/>
    <property type="project" value="UniProtKB-ARBA"/>
</dbReference>
<evidence type="ECO:0000256" key="15">
    <source>
        <dbReference type="ARBA" id="ARBA00080242"/>
    </source>
</evidence>
<evidence type="ECO:0000256" key="6">
    <source>
        <dbReference type="ARBA" id="ARBA00022475"/>
    </source>
</evidence>
<dbReference type="NCBIfam" id="TIGR00879">
    <property type="entry name" value="SP"/>
    <property type="match status" value="1"/>
</dbReference>
<organism evidence="19 20">
    <name type="scientific">Latimeria chalumnae</name>
    <name type="common">Coelacanth</name>
    <dbReference type="NCBI Taxonomy" id="7897"/>
    <lineage>
        <taxon>Eukaryota</taxon>
        <taxon>Metazoa</taxon>
        <taxon>Chordata</taxon>
        <taxon>Craniata</taxon>
        <taxon>Vertebrata</taxon>
        <taxon>Euteleostomi</taxon>
        <taxon>Coelacanthiformes</taxon>
        <taxon>Coelacanthidae</taxon>
        <taxon>Latimeria</taxon>
    </lineage>
</organism>
<dbReference type="InterPro" id="IPR005829">
    <property type="entry name" value="Sugar_transporter_CS"/>
</dbReference>
<evidence type="ECO:0000256" key="9">
    <source>
        <dbReference type="ARBA" id="ARBA00023136"/>
    </source>
</evidence>
<dbReference type="GO" id="GO:0005886">
    <property type="term" value="C:plasma membrane"/>
    <property type="evidence" value="ECO:0007669"/>
    <property type="project" value="UniProtKB-SubCell"/>
</dbReference>
<feature type="transmembrane region" description="Helical" evidence="17">
    <location>
        <begin position="131"/>
        <end position="154"/>
    </location>
</feature>
<evidence type="ECO:0000256" key="4">
    <source>
        <dbReference type="ARBA" id="ARBA00004651"/>
    </source>
</evidence>
<dbReference type="Proteomes" id="UP000008672">
    <property type="component" value="Unassembled WGS sequence"/>
</dbReference>
<feature type="transmembrane region" description="Helical" evidence="17">
    <location>
        <begin position="76"/>
        <end position="96"/>
    </location>
</feature>
<feature type="transmembrane region" description="Helical" evidence="17">
    <location>
        <begin position="377"/>
        <end position="406"/>
    </location>
</feature>
<dbReference type="eggNOG" id="KOG0254">
    <property type="taxonomic scope" value="Eukaryota"/>
</dbReference>
<feature type="transmembrane region" description="Helical" evidence="17">
    <location>
        <begin position="338"/>
        <end position="357"/>
    </location>
</feature>
<keyword evidence="16" id="KW-0813">Transport</keyword>
<evidence type="ECO:0000256" key="11">
    <source>
        <dbReference type="ARBA" id="ARBA00052140"/>
    </source>
</evidence>
<evidence type="ECO:0000256" key="12">
    <source>
        <dbReference type="ARBA" id="ARBA00059062"/>
    </source>
</evidence>
<feature type="transmembrane region" description="Helical" evidence="17">
    <location>
        <begin position="311"/>
        <end position="331"/>
    </location>
</feature>
<comment type="catalytic activity">
    <reaction evidence="3">
        <text>L-dehydroascorbate(out) = L-dehydroascorbate(in)</text>
        <dbReference type="Rhea" id="RHEA:60380"/>
        <dbReference type="ChEBI" id="CHEBI:58539"/>
    </reaction>
</comment>
<evidence type="ECO:0000256" key="16">
    <source>
        <dbReference type="RuleBase" id="RU003346"/>
    </source>
</evidence>
<evidence type="ECO:0000256" key="5">
    <source>
        <dbReference type="ARBA" id="ARBA00007004"/>
    </source>
</evidence>
<evidence type="ECO:0000313" key="19">
    <source>
        <dbReference type="Ensembl" id="ENSLACP00000012839.1"/>
    </source>
</evidence>
<protein>
    <recommendedName>
        <fullName evidence="13">Solute carrier family 2, facilitated glucose transporter member 8</fullName>
    </recommendedName>
    <alternativeName>
        <fullName evidence="14">Glucose transporter type 8</fullName>
    </alternativeName>
    <alternativeName>
        <fullName evidence="15">Glucose transporter type X1</fullName>
    </alternativeName>
</protein>
<proteinExistence type="inferred from homology"/>
<keyword evidence="8 17" id="KW-1133">Transmembrane helix</keyword>
<dbReference type="InterPro" id="IPR003663">
    <property type="entry name" value="Sugar/inositol_transpt"/>
</dbReference>
<dbReference type="InParanoid" id="H3AT68"/>
<dbReference type="FunFam" id="1.20.1250.20:FF:000055">
    <property type="entry name" value="Facilitated trehalose transporter Tret1-2 homolog"/>
    <property type="match status" value="1"/>
</dbReference>
<comment type="similarity">
    <text evidence="5">Belongs to the major facilitator superfamily. Sugar transporter (TC 2.A.1.1) family. Glucose transporter subfamily.</text>
</comment>
<evidence type="ECO:0000256" key="14">
    <source>
        <dbReference type="ARBA" id="ARBA00077395"/>
    </source>
</evidence>
<comment type="catalytic activity">
    <reaction evidence="11">
        <text>alpha,alpha-trehalose(in) = alpha,alpha-trehalose(out)</text>
        <dbReference type="Rhea" id="RHEA:17629"/>
        <dbReference type="ChEBI" id="CHEBI:16551"/>
    </reaction>
</comment>
<dbReference type="InterPro" id="IPR036259">
    <property type="entry name" value="MFS_trans_sf"/>
</dbReference>
<evidence type="ECO:0000256" key="7">
    <source>
        <dbReference type="ARBA" id="ARBA00022692"/>
    </source>
</evidence>
<comment type="function">
    <text evidence="12">Insulin-regulated facilitative hexose transporter that mediates the transport of glucose and fructose. Facilitates hepatic influx of dietary trehalose, which in turn inhibits glucose and fructose influx triggering a starvation signal and hepatic autophagy through activation of AMPK and ULK1. Also able to mediate the transport of dehydroascorbate.</text>
</comment>
<dbReference type="GO" id="GO:0055056">
    <property type="term" value="F:D-glucose transmembrane transporter activity"/>
    <property type="evidence" value="ECO:0007669"/>
    <property type="project" value="Ensembl"/>
</dbReference>
<comment type="catalytic activity">
    <reaction evidence="2">
        <text>D-glucose(out) = D-glucose(in)</text>
        <dbReference type="Rhea" id="RHEA:60376"/>
        <dbReference type="ChEBI" id="CHEBI:4167"/>
    </reaction>
</comment>
<reference evidence="19" key="3">
    <citation type="submission" date="2025-09" db="UniProtKB">
        <authorList>
            <consortium name="Ensembl"/>
        </authorList>
    </citation>
    <scope>IDENTIFICATION</scope>
</reference>
<feature type="transmembrane region" description="Helical" evidence="17">
    <location>
        <begin position="166"/>
        <end position="185"/>
    </location>
</feature>
<evidence type="ECO:0000256" key="3">
    <source>
        <dbReference type="ARBA" id="ARBA00001787"/>
    </source>
</evidence>